<organism evidence="2">
    <name type="scientific">Amphimedon queenslandica</name>
    <name type="common">Sponge</name>
    <dbReference type="NCBI Taxonomy" id="400682"/>
    <lineage>
        <taxon>Eukaryota</taxon>
        <taxon>Metazoa</taxon>
        <taxon>Porifera</taxon>
        <taxon>Demospongiae</taxon>
        <taxon>Heteroscleromorpha</taxon>
        <taxon>Haplosclerida</taxon>
        <taxon>Niphatidae</taxon>
        <taxon>Amphimedon</taxon>
    </lineage>
</organism>
<reference evidence="2" key="1">
    <citation type="submission" date="2017-05" db="UniProtKB">
        <authorList>
            <consortium name="EnsemblMetazoa"/>
        </authorList>
    </citation>
    <scope>IDENTIFICATION</scope>
</reference>
<accession>A0A1X7VJB7</accession>
<evidence type="ECO:0000256" key="1">
    <source>
        <dbReference type="SAM" id="MobiDB-lite"/>
    </source>
</evidence>
<dbReference type="EnsemblMetazoa" id="Aqu2.1.39567_001">
    <property type="protein sequence ID" value="Aqu2.1.39567_001"/>
    <property type="gene ID" value="Aqu2.1.39567"/>
</dbReference>
<dbReference type="InParanoid" id="A0A1X7VJB7"/>
<feature type="region of interest" description="Disordered" evidence="1">
    <location>
        <begin position="91"/>
        <end position="138"/>
    </location>
</feature>
<sequence>MSARSYLREAEASKNLLFLVYFQDDNTVSVISLVERGHLDVGSMCHVKEKKKVYKGVIMSYGKILIQQLPCTPQPHSLVVTPPPSYPLVNPPPHSSVVTPPPPHRVVTPPAPPLVTTPRAAPVTPPPPYQVVTPPVPQ</sequence>
<evidence type="ECO:0000313" key="2">
    <source>
        <dbReference type="EnsemblMetazoa" id="Aqu2.1.39567_001"/>
    </source>
</evidence>
<protein>
    <submittedName>
        <fullName evidence="2">Uncharacterized protein</fullName>
    </submittedName>
</protein>
<dbReference type="AlphaFoldDB" id="A0A1X7VJB7"/>
<feature type="compositionally biased region" description="Pro residues" evidence="1">
    <location>
        <begin position="123"/>
        <end position="138"/>
    </location>
</feature>
<feature type="compositionally biased region" description="Pro residues" evidence="1">
    <location>
        <begin position="91"/>
        <end position="115"/>
    </location>
</feature>
<proteinExistence type="predicted"/>
<name>A0A1X7VJB7_AMPQE</name>